<reference evidence="3" key="2">
    <citation type="journal article" date="2017" name="Nat. Plants">
        <title>The Aegilops tauschii genome reveals multiple impacts of transposons.</title>
        <authorList>
            <person name="Zhao G."/>
            <person name="Zou C."/>
            <person name="Li K."/>
            <person name="Wang K."/>
            <person name="Li T."/>
            <person name="Gao L."/>
            <person name="Zhang X."/>
            <person name="Wang H."/>
            <person name="Yang Z."/>
            <person name="Liu X."/>
            <person name="Jiang W."/>
            <person name="Mao L."/>
            <person name="Kong X."/>
            <person name="Jiao Y."/>
            <person name="Jia J."/>
        </authorList>
    </citation>
    <scope>NUCLEOTIDE SEQUENCE [LARGE SCALE GENOMIC DNA]</scope>
    <source>
        <strain evidence="3">cv. AL8/78</strain>
    </source>
</reference>
<reference evidence="2" key="4">
    <citation type="submission" date="2019-03" db="UniProtKB">
        <authorList>
            <consortium name="EnsemblPlants"/>
        </authorList>
    </citation>
    <scope>IDENTIFICATION</scope>
</reference>
<accession>A0A453GWI9</accession>
<dbReference type="Gramene" id="AET3Gv21231500.3">
    <property type="protein sequence ID" value="AET3Gv21231500.3"/>
    <property type="gene ID" value="AET3Gv21231500"/>
</dbReference>
<reference evidence="2" key="3">
    <citation type="journal article" date="2017" name="Nature">
        <title>Genome sequence of the progenitor of the wheat D genome Aegilops tauschii.</title>
        <authorList>
            <person name="Luo M.C."/>
            <person name="Gu Y.Q."/>
            <person name="Puiu D."/>
            <person name="Wang H."/>
            <person name="Twardziok S.O."/>
            <person name="Deal K.R."/>
            <person name="Huo N."/>
            <person name="Zhu T."/>
            <person name="Wang L."/>
            <person name="Wang Y."/>
            <person name="McGuire P.E."/>
            <person name="Liu S."/>
            <person name="Long H."/>
            <person name="Ramasamy R.K."/>
            <person name="Rodriguez J.C."/>
            <person name="Van S.L."/>
            <person name="Yuan L."/>
            <person name="Wang Z."/>
            <person name="Xia Z."/>
            <person name="Xiao L."/>
            <person name="Anderson O.D."/>
            <person name="Ouyang S."/>
            <person name="Liang Y."/>
            <person name="Zimin A.V."/>
            <person name="Pertea G."/>
            <person name="Qi P."/>
            <person name="Bennetzen J.L."/>
            <person name="Dai X."/>
            <person name="Dawson M.W."/>
            <person name="Muller H.G."/>
            <person name="Kugler K."/>
            <person name="Rivarola-Duarte L."/>
            <person name="Spannagl M."/>
            <person name="Mayer K.F.X."/>
            <person name="Lu F.H."/>
            <person name="Bevan M.W."/>
            <person name="Leroy P."/>
            <person name="Li P."/>
            <person name="You F.M."/>
            <person name="Sun Q."/>
            <person name="Liu Z."/>
            <person name="Lyons E."/>
            <person name="Wicker T."/>
            <person name="Salzberg S.L."/>
            <person name="Devos K.M."/>
            <person name="Dvorak J."/>
        </authorList>
    </citation>
    <scope>NUCLEOTIDE SEQUENCE [LARGE SCALE GENOMIC DNA]</scope>
    <source>
        <strain evidence="2">cv. AL8/78</strain>
    </source>
</reference>
<feature type="compositionally biased region" description="Pro residues" evidence="1">
    <location>
        <begin position="104"/>
        <end position="116"/>
    </location>
</feature>
<organism evidence="2 3">
    <name type="scientific">Aegilops tauschii subsp. strangulata</name>
    <name type="common">Goatgrass</name>
    <dbReference type="NCBI Taxonomy" id="200361"/>
    <lineage>
        <taxon>Eukaryota</taxon>
        <taxon>Viridiplantae</taxon>
        <taxon>Streptophyta</taxon>
        <taxon>Embryophyta</taxon>
        <taxon>Tracheophyta</taxon>
        <taxon>Spermatophyta</taxon>
        <taxon>Magnoliopsida</taxon>
        <taxon>Liliopsida</taxon>
        <taxon>Poales</taxon>
        <taxon>Poaceae</taxon>
        <taxon>BOP clade</taxon>
        <taxon>Pooideae</taxon>
        <taxon>Triticodae</taxon>
        <taxon>Triticeae</taxon>
        <taxon>Triticinae</taxon>
        <taxon>Aegilops</taxon>
    </lineage>
</organism>
<feature type="compositionally biased region" description="Polar residues" evidence="1">
    <location>
        <begin position="249"/>
        <end position="259"/>
    </location>
</feature>
<evidence type="ECO:0000313" key="3">
    <source>
        <dbReference type="Proteomes" id="UP000015105"/>
    </source>
</evidence>
<name>A0A453GWI9_AEGTS</name>
<sequence length="259" mass="28130">AHLFPYNLAANYRLHLCLDLHAPPPAGPPRPVPLRAPPDRRAHAPPACLDLCLSTRRRIAASTLQPPGRVVHATPGPPRPRSRRTAASPSTLQAQHRASTLQVPSPPIHPPPPPSSPSQLAASICSASPTVPNLNPIVLSDLPLLFPCAWARWAMTCTRQRAVAAPAPVELLRLVVDCRDIDGWRRRGKPPRSTALARRDFLLLPPCHDARLLGCARPGDSLFFHYNGHSLGLLPPETRQDDHKGFDSTPMSSSCSLKV</sequence>
<dbReference type="EnsemblPlants" id="AET3Gv21231500.3">
    <property type="protein sequence ID" value="AET3Gv21231500.3"/>
    <property type="gene ID" value="AET3Gv21231500"/>
</dbReference>
<dbReference type="Proteomes" id="UP000015105">
    <property type="component" value="Chromosome 3D"/>
</dbReference>
<reference evidence="3" key="1">
    <citation type="journal article" date="2014" name="Science">
        <title>Ancient hybridizations among the ancestral genomes of bread wheat.</title>
        <authorList>
            <consortium name="International Wheat Genome Sequencing Consortium,"/>
            <person name="Marcussen T."/>
            <person name="Sandve S.R."/>
            <person name="Heier L."/>
            <person name="Spannagl M."/>
            <person name="Pfeifer M."/>
            <person name="Jakobsen K.S."/>
            <person name="Wulff B.B."/>
            <person name="Steuernagel B."/>
            <person name="Mayer K.F."/>
            <person name="Olsen O.A."/>
        </authorList>
    </citation>
    <scope>NUCLEOTIDE SEQUENCE [LARGE SCALE GENOMIC DNA]</scope>
    <source>
        <strain evidence="3">cv. AL8/78</strain>
    </source>
</reference>
<feature type="compositionally biased region" description="Polar residues" evidence="1">
    <location>
        <begin position="92"/>
        <end position="103"/>
    </location>
</feature>
<protein>
    <submittedName>
        <fullName evidence="2">Uncharacterized protein</fullName>
    </submittedName>
</protein>
<feature type="region of interest" description="Disordered" evidence="1">
    <location>
        <begin position="237"/>
        <end position="259"/>
    </location>
</feature>
<reference evidence="2" key="5">
    <citation type="journal article" date="2021" name="G3 (Bethesda)">
        <title>Aegilops tauschii genome assembly Aet v5.0 features greater sequence contiguity and improved annotation.</title>
        <authorList>
            <person name="Wang L."/>
            <person name="Zhu T."/>
            <person name="Rodriguez J.C."/>
            <person name="Deal K.R."/>
            <person name="Dubcovsky J."/>
            <person name="McGuire P.E."/>
            <person name="Lux T."/>
            <person name="Spannagl M."/>
            <person name="Mayer K.F.X."/>
            <person name="Baldrich P."/>
            <person name="Meyers B.C."/>
            <person name="Huo N."/>
            <person name="Gu Y.Q."/>
            <person name="Zhou H."/>
            <person name="Devos K.M."/>
            <person name="Bennetzen J.L."/>
            <person name="Unver T."/>
            <person name="Budak H."/>
            <person name="Gulick P.J."/>
            <person name="Galiba G."/>
            <person name="Kalapos B."/>
            <person name="Nelson D.R."/>
            <person name="Li P."/>
            <person name="You F.M."/>
            <person name="Luo M.C."/>
            <person name="Dvorak J."/>
        </authorList>
    </citation>
    <scope>NUCLEOTIDE SEQUENCE [LARGE SCALE GENOMIC DNA]</scope>
    <source>
        <strain evidence="2">cv. AL8/78</strain>
    </source>
</reference>
<dbReference type="AlphaFoldDB" id="A0A453GWI9"/>
<feature type="region of interest" description="Disordered" evidence="1">
    <location>
        <begin position="63"/>
        <end position="122"/>
    </location>
</feature>
<proteinExistence type="predicted"/>
<evidence type="ECO:0000256" key="1">
    <source>
        <dbReference type="SAM" id="MobiDB-lite"/>
    </source>
</evidence>
<keyword evidence="3" id="KW-1185">Reference proteome</keyword>
<evidence type="ECO:0000313" key="2">
    <source>
        <dbReference type="EnsemblPlants" id="AET3Gv21231500.3"/>
    </source>
</evidence>